<evidence type="ECO:0000256" key="7">
    <source>
        <dbReference type="ARBA" id="ARBA00022840"/>
    </source>
</evidence>
<keyword evidence="1" id="KW-0540">Nuclease</keyword>
<evidence type="ECO:0000256" key="11">
    <source>
        <dbReference type="ARBA" id="ARBA00034617"/>
    </source>
</evidence>
<evidence type="ECO:0000256" key="1">
    <source>
        <dbReference type="ARBA" id="ARBA00022722"/>
    </source>
</evidence>
<dbReference type="Proteomes" id="UP000301475">
    <property type="component" value="Chromosome"/>
</dbReference>
<accession>A0A4P8XZJ6</accession>
<evidence type="ECO:0000256" key="5">
    <source>
        <dbReference type="ARBA" id="ARBA00022806"/>
    </source>
</evidence>
<dbReference type="GO" id="GO:0043138">
    <property type="term" value="F:3'-5' DNA helicase activity"/>
    <property type="evidence" value="ECO:0007669"/>
    <property type="project" value="UniProtKB-EC"/>
</dbReference>
<feature type="domain" description="UvrD-like helicase ATP-binding" evidence="15">
    <location>
        <begin position="2"/>
        <end position="473"/>
    </location>
</feature>
<evidence type="ECO:0000313" key="17">
    <source>
        <dbReference type="EMBL" id="QCT07550.1"/>
    </source>
</evidence>
<dbReference type="InterPro" id="IPR011604">
    <property type="entry name" value="PDDEXK-like_dom_sf"/>
</dbReference>
<dbReference type="PANTHER" id="PTHR11070">
    <property type="entry name" value="UVRD / RECB / PCRA DNA HELICASE FAMILY MEMBER"/>
    <property type="match status" value="1"/>
</dbReference>
<evidence type="ECO:0000256" key="14">
    <source>
        <dbReference type="PROSITE-ProRule" id="PRU00560"/>
    </source>
</evidence>
<keyword evidence="7 14" id="KW-0067">ATP-binding</keyword>
<dbReference type="InterPro" id="IPR014152">
    <property type="entry name" value="AddA"/>
</dbReference>
<dbReference type="AlphaFoldDB" id="A0A4P8XZJ6"/>
<dbReference type="SUPFAM" id="SSF52980">
    <property type="entry name" value="Restriction endonuclease-like"/>
    <property type="match status" value="1"/>
</dbReference>
<comment type="catalytic activity">
    <reaction evidence="11">
        <text>Couples ATP hydrolysis with the unwinding of duplex DNA by translocating in the 3'-5' direction.</text>
        <dbReference type="EC" id="5.6.2.4"/>
    </reaction>
</comment>
<protein>
    <recommendedName>
        <fullName evidence="12">DNA 3'-5' helicase</fullName>
        <ecNumber evidence="12">5.6.2.4</ecNumber>
    </recommendedName>
</protein>
<dbReference type="GO" id="GO:0016887">
    <property type="term" value="F:ATP hydrolysis activity"/>
    <property type="evidence" value="ECO:0007669"/>
    <property type="project" value="RHEA"/>
</dbReference>
<evidence type="ECO:0000256" key="2">
    <source>
        <dbReference type="ARBA" id="ARBA00022741"/>
    </source>
</evidence>
<evidence type="ECO:0000313" key="18">
    <source>
        <dbReference type="Proteomes" id="UP000301475"/>
    </source>
</evidence>
<keyword evidence="5 14" id="KW-0347">Helicase</keyword>
<evidence type="ECO:0000256" key="9">
    <source>
        <dbReference type="ARBA" id="ARBA00023204"/>
    </source>
</evidence>
<dbReference type="NCBIfam" id="TIGR02785">
    <property type="entry name" value="addA_Gpos"/>
    <property type="match status" value="1"/>
</dbReference>
<dbReference type="GO" id="GO:0033202">
    <property type="term" value="C:DNA helicase complex"/>
    <property type="evidence" value="ECO:0007669"/>
    <property type="project" value="TreeGrafter"/>
</dbReference>
<dbReference type="Pfam" id="PF12705">
    <property type="entry name" value="PDDEXK_1"/>
    <property type="match status" value="1"/>
</dbReference>
<dbReference type="KEGG" id="ruj:E5Z56_09355"/>
<organism evidence="17 18">
    <name type="scientific">Ruminococcus bovis</name>
    <dbReference type="NCBI Taxonomy" id="2564099"/>
    <lineage>
        <taxon>Bacteria</taxon>
        <taxon>Bacillati</taxon>
        <taxon>Bacillota</taxon>
        <taxon>Clostridia</taxon>
        <taxon>Eubacteriales</taxon>
        <taxon>Oscillospiraceae</taxon>
        <taxon>Ruminococcus</taxon>
    </lineage>
</organism>
<dbReference type="Gene3D" id="3.40.50.300">
    <property type="entry name" value="P-loop containing nucleotide triphosphate hydrolases"/>
    <property type="match status" value="4"/>
</dbReference>
<dbReference type="EMBL" id="CP039381">
    <property type="protein sequence ID" value="QCT07550.1"/>
    <property type="molecule type" value="Genomic_DNA"/>
</dbReference>
<keyword evidence="6 17" id="KW-0269">Exonuclease</keyword>
<keyword evidence="9" id="KW-0234">DNA repair</keyword>
<evidence type="ECO:0000256" key="13">
    <source>
        <dbReference type="ARBA" id="ARBA00048988"/>
    </source>
</evidence>
<evidence type="ECO:0000256" key="3">
    <source>
        <dbReference type="ARBA" id="ARBA00022763"/>
    </source>
</evidence>
<reference evidence="17 18" key="1">
    <citation type="submission" date="2019-04" db="EMBL/GenBank/DDBJ databases">
        <authorList>
            <person name="Embree M."/>
            <person name="Gaffney J.R."/>
        </authorList>
    </citation>
    <scope>NUCLEOTIDE SEQUENCE [LARGE SCALE GENOMIC DNA]</scope>
    <source>
        <strain evidence="17 18">JE7A12</strain>
    </source>
</reference>
<comment type="catalytic activity">
    <reaction evidence="13">
        <text>ATP + H2O = ADP + phosphate + H(+)</text>
        <dbReference type="Rhea" id="RHEA:13065"/>
        <dbReference type="ChEBI" id="CHEBI:15377"/>
        <dbReference type="ChEBI" id="CHEBI:15378"/>
        <dbReference type="ChEBI" id="CHEBI:30616"/>
        <dbReference type="ChEBI" id="CHEBI:43474"/>
        <dbReference type="ChEBI" id="CHEBI:456216"/>
        <dbReference type="EC" id="5.6.2.4"/>
    </reaction>
</comment>
<dbReference type="InterPro" id="IPR000212">
    <property type="entry name" value="DNA_helicase_UvrD/REP"/>
</dbReference>
<evidence type="ECO:0000256" key="8">
    <source>
        <dbReference type="ARBA" id="ARBA00023125"/>
    </source>
</evidence>
<dbReference type="GO" id="GO:0006302">
    <property type="term" value="P:double-strand break repair"/>
    <property type="evidence" value="ECO:0007669"/>
    <property type="project" value="InterPro"/>
</dbReference>
<dbReference type="InterPro" id="IPR014016">
    <property type="entry name" value="UvrD-like_ATP-bd"/>
</dbReference>
<name>A0A4P8XZJ6_9FIRM</name>
<sequence length="1181" mass="135610">MPNWTQNQQNAINSTKGSILVSASAGSGKTAVLVERVINRITDKKNPTPADRMLVVTYTKAAAAEMKERIIARLYDLIKANPYDSHLRYQQLKLQNAHISTIHSFCSQLVRENFYSLGVSKDFRIADDGELSVLKNDAIDDVFDTLYSKENNLSFLNIVEAFSDNKDDKALKQVVFKLYEFLRSHPFPHTWLEEKLSYYNSNIDISTSIWAEIIFKYSYQALAYGISLVESNLELSATDEKLQSALTTALTEDKMTITGIMSAIEDRNWDDAYKLVSECSFGRFPSVRGYKDNPTKIKISENRDKYKKIVSDLSKYFIYDEESCKADLDLLKPVVEEMFNTVLLFDHKFQELKKLKNILDYSDLEHYTLKLLVKEEDGKVVLTEMAHKIASQFDEVMVDEYQDANEVQDIIFKAVSNEEEDLFVVGDVKQSIYSFRQAMPKIFIDRKEKYPLYVAEKDNYPGRIVLEKNFRSRKEITDSVNFVFDSIMSKDCGDIEYNEEETLVCGATYNDTDETKVSLNLIDMDYEEETDKCIVEADFIAKEIFRIKARRSVYDKGELRPANDGDFAILLRSANKYAHIYVNRLKMWGIQATSTVSESFLQNREIVIITNLLRIIDNPLQDIPLLSVMASPLYGFTGDELALMRTEDRKKRIYNSLVTFAENGSEKAKRLLDDLDRFRTYAVTMPVHTLLDRIFEETFYTSIFDGVSETDVPYNNILLFKEYATNYESSGYKGLSAFVTYIDNLVKQESDLNASKTGEDSDLNAVKIMSIHGSKGLEFPFVFLANTTRKFVSDSNDNVLIHKDLGFSLKAKDYENSIRYNTLPKVATSIEIKNSEKAEELRVLYVALTRAREELHMICTDKNMANYINKMGAYISDTEKISPYAVSSANKISDWLIMCGLIQTDGSELRKIADINYFSKFKPCPKWDINYIKGVNSEEKVQEECETTTTQDTEVTDDYIDTIIKDRIEYKYKNDGINTIPTKVAVSDISHNISKERFKKVLARPDFMSEKSMTPTERGTAVHSALQYIDFKNARNNFDSEIERLISKGFITKRQGEVLDRNKLLNLVNSPLTDRIVNSEKVYREFKFYTKILAKDALENVPDNFSDQKIILQGAVDLAFVEDNSLVIVDYKTDRIKDVSELKELYSQQLLLYKNAMEQCTPYKVSKCIIYSITLGDFVEV</sequence>
<dbReference type="EC" id="5.6.2.4" evidence="12"/>
<evidence type="ECO:0000256" key="6">
    <source>
        <dbReference type="ARBA" id="ARBA00022839"/>
    </source>
</evidence>
<feature type="binding site" evidence="14">
    <location>
        <begin position="23"/>
        <end position="30"/>
    </location>
    <ligand>
        <name>ATP</name>
        <dbReference type="ChEBI" id="CHEBI:30616"/>
    </ligand>
</feature>
<dbReference type="InterPro" id="IPR014017">
    <property type="entry name" value="DNA_helicase_UvrD-like_C"/>
</dbReference>
<dbReference type="GO" id="GO:0000725">
    <property type="term" value="P:recombinational repair"/>
    <property type="evidence" value="ECO:0007669"/>
    <property type="project" value="TreeGrafter"/>
</dbReference>
<keyword evidence="8" id="KW-0238">DNA-binding</keyword>
<dbReference type="GO" id="GO:0003677">
    <property type="term" value="F:DNA binding"/>
    <property type="evidence" value="ECO:0007669"/>
    <property type="project" value="UniProtKB-KW"/>
</dbReference>
<dbReference type="PROSITE" id="PS51217">
    <property type="entry name" value="UVRD_HELICASE_CTER"/>
    <property type="match status" value="1"/>
</dbReference>
<dbReference type="Pfam" id="PF00580">
    <property type="entry name" value="UvrD-helicase"/>
    <property type="match status" value="1"/>
</dbReference>
<evidence type="ECO:0000259" key="15">
    <source>
        <dbReference type="PROSITE" id="PS51198"/>
    </source>
</evidence>
<dbReference type="PROSITE" id="PS51198">
    <property type="entry name" value="UVRD_HELICASE_ATP_BIND"/>
    <property type="match status" value="1"/>
</dbReference>
<keyword evidence="4 14" id="KW-0378">Hydrolase</keyword>
<dbReference type="OrthoDB" id="9810135at2"/>
<keyword evidence="18" id="KW-1185">Reference proteome</keyword>
<dbReference type="Pfam" id="PF13361">
    <property type="entry name" value="UvrD_C"/>
    <property type="match status" value="1"/>
</dbReference>
<keyword evidence="2 14" id="KW-0547">Nucleotide-binding</keyword>
<dbReference type="InterPro" id="IPR027417">
    <property type="entry name" value="P-loop_NTPase"/>
</dbReference>
<dbReference type="GO" id="GO:0005524">
    <property type="term" value="F:ATP binding"/>
    <property type="evidence" value="ECO:0007669"/>
    <property type="project" value="UniProtKB-UniRule"/>
</dbReference>
<feature type="domain" description="UvrD-like helicase C-terminal" evidence="16">
    <location>
        <begin position="485"/>
        <end position="776"/>
    </location>
</feature>
<proteinExistence type="predicted"/>
<dbReference type="InterPro" id="IPR011335">
    <property type="entry name" value="Restrct_endonuc-II-like"/>
</dbReference>
<dbReference type="RefSeq" id="WP_138157554.1">
    <property type="nucleotide sequence ID" value="NZ_CP039381.1"/>
</dbReference>
<dbReference type="SUPFAM" id="SSF52540">
    <property type="entry name" value="P-loop containing nucleoside triphosphate hydrolases"/>
    <property type="match status" value="1"/>
</dbReference>
<evidence type="ECO:0000256" key="4">
    <source>
        <dbReference type="ARBA" id="ARBA00022801"/>
    </source>
</evidence>
<evidence type="ECO:0000256" key="12">
    <source>
        <dbReference type="ARBA" id="ARBA00034808"/>
    </source>
</evidence>
<keyword evidence="3" id="KW-0227">DNA damage</keyword>
<dbReference type="InterPro" id="IPR038726">
    <property type="entry name" value="PDDEXK_AddAB-type"/>
</dbReference>
<evidence type="ECO:0000259" key="16">
    <source>
        <dbReference type="PROSITE" id="PS51217"/>
    </source>
</evidence>
<gene>
    <name evidence="17" type="primary">addA</name>
    <name evidence="17" type="ORF">E5Z56_09355</name>
</gene>
<dbReference type="Gene3D" id="3.90.320.10">
    <property type="match status" value="1"/>
</dbReference>
<dbReference type="GO" id="GO:0004527">
    <property type="term" value="F:exonuclease activity"/>
    <property type="evidence" value="ECO:0007669"/>
    <property type="project" value="UniProtKB-KW"/>
</dbReference>
<keyword evidence="10" id="KW-0413">Isomerase</keyword>
<dbReference type="GO" id="GO:0005829">
    <property type="term" value="C:cytosol"/>
    <property type="evidence" value="ECO:0007669"/>
    <property type="project" value="TreeGrafter"/>
</dbReference>
<evidence type="ECO:0000256" key="10">
    <source>
        <dbReference type="ARBA" id="ARBA00023235"/>
    </source>
</evidence>
<dbReference type="PANTHER" id="PTHR11070:SF48">
    <property type="entry name" value="ATP-DEPENDENT HELICASE_NUCLEASE SUBUNIT A"/>
    <property type="match status" value="1"/>
</dbReference>